<reference evidence="2 3" key="1">
    <citation type="submission" date="2017-06" db="EMBL/GenBank/DDBJ databases">
        <title>Genome sequencing of cyanobaciteial culture collection at National Institute for Environmental Studies (NIES).</title>
        <authorList>
            <person name="Hirose Y."/>
            <person name="Shimura Y."/>
            <person name="Fujisawa T."/>
            <person name="Nakamura Y."/>
            <person name="Kawachi M."/>
        </authorList>
    </citation>
    <scope>NUCLEOTIDE SEQUENCE [LARGE SCALE GENOMIC DNA]</scope>
    <source>
        <strain evidence="2 3">NIES-2135</strain>
    </source>
</reference>
<protein>
    <recommendedName>
        <fullName evidence="4">DUF2808 domain-containing protein</fullName>
    </recommendedName>
</protein>
<organism evidence="2 3">
    <name type="scientific">Leptolyngbya boryana NIES-2135</name>
    <dbReference type="NCBI Taxonomy" id="1973484"/>
    <lineage>
        <taxon>Bacteria</taxon>
        <taxon>Bacillati</taxon>
        <taxon>Cyanobacteriota</taxon>
        <taxon>Cyanophyceae</taxon>
        <taxon>Leptolyngbyales</taxon>
        <taxon>Leptolyngbyaceae</taxon>
        <taxon>Leptolyngbya group</taxon>
        <taxon>Leptolyngbya</taxon>
    </lineage>
</organism>
<evidence type="ECO:0008006" key="4">
    <source>
        <dbReference type="Google" id="ProtNLM"/>
    </source>
</evidence>
<feature type="chain" id="PRO_5011115512" description="DUF2808 domain-containing protein" evidence="1">
    <location>
        <begin position="25"/>
        <end position="164"/>
    </location>
</feature>
<proteinExistence type="predicted"/>
<keyword evidence="1" id="KW-0732">Signal</keyword>
<sequence>MRRFIYSSLSALLLSASILSPALASAPKIELSASGSMVFDFTAPFISSSGLLNDSHIIQVMVLGMSLEDLTISIPPQMGKFSRVQVTDGTGKAVAAKITTNKKQVAIAFDQPVNPGQLLQINIVGIQTDQEEGSILLYGLTGHRAGIRDEIPIGTARIQVPGRG</sequence>
<dbReference type="AlphaFoldDB" id="A0A1Z4JB38"/>
<dbReference type="Proteomes" id="UP000217895">
    <property type="component" value="Chromosome"/>
</dbReference>
<evidence type="ECO:0000256" key="1">
    <source>
        <dbReference type="SAM" id="SignalP"/>
    </source>
</evidence>
<keyword evidence="3" id="KW-1185">Reference proteome</keyword>
<accession>A0A1Z4JB38</accession>
<feature type="signal peptide" evidence="1">
    <location>
        <begin position="1"/>
        <end position="24"/>
    </location>
</feature>
<evidence type="ECO:0000313" key="2">
    <source>
        <dbReference type="EMBL" id="BAY53989.1"/>
    </source>
</evidence>
<evidence type="ECO:0000313" key="3">
    <source>
        <dbReference type="Proteomes" id="UP000217895"/>
    </source>
</evidence>
<name>A0A1Z4JB38_LEPBY</name>
<dbReference type="EMBL" id="AP018203">
    <property type="protein sequence ID" value="BAY53989.1"/>
    <property type="molecule type" value="Genomic_DNA"/>
</dbReference>
<gene>
    <name evidence="2" type="ORF">NIES2135_08020</name>
</gene>